<organism evidence="1 2">
    <name type="scientific">Tachysurus vachellii</name>
    <name type="common">Darkbarbel catfish</name>
    <name type="synonym">Pelteobagrus vachellii</name>
    <dbReference type="NCBI Taxonomy" id="175792"/>
    <lineage>
        <taxon>Eukaryota</taxon>
        <taxon>Metazoa</taxon>
        <taxon>Chordata</taxon>
        <taxon>Craniata</taxon>
        <taxon>Vertebrata</taxon>
        <taxon>Euteleostomi</taxon>
        <taxon>Actinopterygii</taxon>
        <taxon>Neopterygii</taxon>
        <taxon>Teleostei</taxon>
        <taxon>Ostariophysi</taxon>
        <taxon>Siluriformes</taxon>
        <taxon>Bagridae</taxon>
        <taxon>Tachysurus</taxon>
    </lineage>
</organism>
<accession>A0AA88LS45</accession>
<gene>
    <name evidence="1" type="ORF">Q7C36_019627</name>
</gene>
<sequence>MCRRSVSEYVTIRRIHGTLAETLVNKHDRVLEERLPRKEEVEKTEGFPSSSGEKLIVKNKENLKICGRFVFAFYFRMRLSSGLFGTMDRGAHGLSECPHGLTFLVVFLMESLTVTAANLEPIYWNSFNSSHRESKSDGVSLLLRSSRFILLSFPRHASKPGVTRRAVFHLTLAVSRFLTTARRLCTTLNTNTVEGK</sequence>
<proteinExistence type="predicted"/>
<dbReference type="EMBL" id="JAVHJS010000021">
    <property type="protein sequence ID" value="KAK2823027.1"/>
    <property type="molecule type" value="Genomic_DNA"/>
</dbReference>
<dbReference type="AlphaFoldDB" id="A0AA88LS45"/>
<evidence type="ECO:0000313" key="1">
    <source>
        <dbReference type="EMBL" id="KAK2823027.1"/>
    </source>
</evidence>
<reference evidence="1" key="1">
    <citation type="submission" date="2023-08" db="EMBL/GenBank/DDBJ databases">
        <title>Pelteobagrus vachellii genome.</title>
        <authorList>
            <person name="Liu H."/>
        </authorList>
    </citation>
    <scope>NUCLEOTIDE SEQUENCE</scope>
    <source>
        <strain evidence="1">PRFRI_2022a</strain>
        <tissue evidence="1">Muscle</tissue>
    </source>
</reference>
<evidence type="ECO:0000313" key="2">
    <source>
        <dbReference type="Proteomes" id="UP001187315"/>
    </source>
</evidence>
<name>A0AA88LS45_TACVA</name>
<protein>
    <submittedName>
        <fullName evidence="1">Uncharacterized protein</fullName>
    </submittedName>
</protein>
<comment type="caution">
    <text evidence="1">The sequence shown here is derived from an EMBL/GenBank/DDBJ whole genome shotgun (WGS) entry which is preliminary data.</text>
</comment>
<keyword evidence="2" id="KW-1185">Reference proteome</keyword>
<dbReference type="Proteomes" id="UP001187315">
    <property type="component" value="Unassembled WGS sequence"/>
</dbReference>